<dbReference type="Gene3D" id="3.40.50.2000">
    <property type="entry name" value="Glycogen Phosphorylase B"/>
    <property type="match status" value="1"/>
</dbReference>
<sequence>MRALQGRDIVCFSNDWDGDPLSKTHIMRILSRENRVLWVNSIGNRGPRATASDAARVWKKLKDVARGTFQPEPNLHVLPPLYVPAYGSELARAANRHLLRLQVLNAMRRLGMRDPISWSFLPSAAAVAGTLGESLVVYHVVDEFSAFSDASSHVAELERRLLRRADLVIASSEKLLAAKREVNPHTVLVRHGVDHAHFARALDPGLRIPEPLARLPRPVIGFFGLLADWIDLELVRRVADAYPHASVVLLGKVITDLRALDGAANVFLLGRRPYAELPAWCRGFDVALTPFRRNELALAANPLKAREYVAAGLPNVCTDLPELRQIPGCTVTRTAEEFVAEVGKALRSGGPDAARSALVRGEGWEAKVDEIRAHVAAVEVRRAPAQRVATV</sequence>
<evidence type="ECO:0000313" key="1">
    <source>
        <dbReference type="EMBL" id="BDG06022.1"/>
    </source>
</evidence>
<dbReference type="EMBL" id="AP025591">
    <property type="protein sequence ID" value="BDG06022.1"/>
    <property type="molecule type" value="Genomic_DNA"/>
</dbReference>
<evidence type="ECO:0000313" key="2">
    <source>
        <dbReference type="Proteomes" id="UP001162891"/>
    </source>
</evidence>
<dbReference type="Gene3D" id="3.40.50.11010">
    <property type="match status" value="1"/>
</dbReference>
<gene>
    <name evidence="1" type="ORF">AMOR_50180</name>
</gene>
<accession>A0ABM7X2L5</accession>
<keyword evidence="2" id="KW-1185">Reference proteome</keyword>
<organism evidence="1 2">
    <name type="scientific">Anaeromyxobacter oryzae</name>
    <dbReference type="NCBI Taxonomy" id="2918170"/>
    <lineage>
        <taxon>Bacteria</taxon>
        <taxon>Pseudomonadati</taxon>
        <taxon>Myxococcota</taxon>
        <taxon>Myxococcia</taxon>
        <taxon>Myxococcales</taxon>
        <taxon>Cystobacterineae</taxon>
        <taxon>Anaeromyxobacteraceae</taxon>
        <taxon>Anaeromyxobacter</taxon>
    </lineage>
</organism>
<dbReference type="Pfam" id="PF13692">
    <property type="entry name" value="Glyco_trans_1_4"/>
    <property type="match status" value="1"/>
</dbReference>
<dbReference type="SUPFAM" id="SSF53756">
    <property type="entry name" value="UDP-Glycosyltransferase/glycogen phosphorylase"/>
    <property type="match status" value="1"/>
</dbReference>
<protein>
    <recommendedName>
        <fullName evidence="3">Glycosyltransferase family 1 protein</fullName>
    </recommendedName>
</protein>
<reference evidence="2" key="1">
    <citation type="journal article" date="2022" name="Int. J. Syst. Evol. Microbiol.">
        <title>Anaeromyxobacter oryzae sp. nov., Anaeromyxobacter diazotrophicus sp. nov. and Anaeromyxobacter paludicola sp. nov., isolated from paddy soils.</title>
        <authorList>
            <person name="Itoh H."/>
            <person name="Xu Z."/>
            <person name="Mise K."/>
            <person name="Masuda Y."/>
            <person name="Ushijima N."/>
            <person name="Hayakawa C."/>
            <person name="Shiratori Y."/>
            <person name="Senoo K."/>
        </authorList>
    </citation>
    <scope>NUCLEOTIDE SEQUENCE [LARGE SCALE GENOMIC DNA]</scope>
    <source>
        <strain evidence="2">Red232</strain>
    </source>
</reference>
<name>A0ABM7X2L5_9BACT</name>
<evidence type="ECO:0008006" key="3">
    <source>
        <dbReference type="Google" id="ProtNLM"/>
    </source>
</evidence>
<dbReference type="Proteomes" id="UP001162891">
    <property type="component" value="Chromosome"/>
</dbReference>
<dbReference type="RefSeq" id="WP_248355279.1">
    <property type="nucleotide sequence ID" value="NZ_AP025591.1"/>
</dbReference>
<proteinExistence type="predicted"/>